<dbReference type="AlphaFoldDB" id="A0A9P5NCV0"/>
<feature type="compositionally biased region" description="Low complexity" evidence="1">
    <location>
        <begin position="78"/>
        <end position="105"/>
    </location>
</feature>
<dbReference type="Proteomes" id="UP000724874">
    <property type="component" value="Unassembled WGS sequence"/>
</dbReference>
<gene>
    <name evidence="2" type="ORF">CPB84DRAFT_1851926</name>
</gene>
<comment type="caution">
    <text evidence="2">The sequence shown here is derived from an EMBL/GenBank/DDBJ whole genome shotgun (WGS) entry which is preliminary data.</text>
</comment>
<evidence type="ECO:0000256" key="1">
    <source>
        <dbReference type="SAM" id="MobiDB-lite"/>
    </source>
</evidence>
<feature type="region of interest" description="Disordered" evidence="1">
    <location>
        <begin position="78"/>
        <end position="138"/>
    </location>
</feature>
<sequence>MGKKKAPKKQPEFTAASTRYCDVCKIDVKIGFGGEANWNAHLGSTAHKEKERAANVSSQRKGITAWFSKAVEKAAPTVSKSSAAKASSSASFSLPSTPTPSSTTSFPPPVSTPIPDAFDVDAWNPPSPSAPIVDSPPSTSLLDKLEQVAASLPGSVLEAMSSDTLARFSGNPVDELPQGDDAWEMANRALYRVIGFGITVEEITKIIHRGPLGMDGLCRWLRVLVSELMVDEALLEGKINRLIEAMTPLGGTFTVAPLGAPAILDKPVEKTPFPMPTPVSKPCPGFHLKFRNEKSAFDEYSFQIHAKKTLPWNLKTEGDRFFLYSTTCSGFTKLSKKGKEKTPQPCTSCSMLNDHNIVMGIRHRSELDNAHDSTPWGFLSPRQMRQALRKKTNENVRLKLYALNDARKIRVRNRHLSAWKRLSMAIGREDIPRIRSLMAAQHRAGSSVFTMLEKIDKAACRAYSPRGYEAADFERAFLIYKLGGRAAADIAHQSLGTPSIDATKRHIITSPIHASSGFPTLPELSSNLAACYPPRANGPDVVVTPRRIRGMTMEVDELKIQDRLRWDPRSNHILGVCREHAASCSLALEFQSIVQADAILECLKTGLATVIGASILSDDPNDYTTRPFAILGSCKCETVQDQERLLRQASEALISSQQAQDCRLYCIASDGDSRRRRALIAITLTSTPSPMSKLHHLLSSLPFFNLKCGNDELTCDFDWKHVLKRFRNTLLWTLKGMTLNGIPISMSTLKFHLVACGMPESTADALLAPNDKQDVVLMIKLLHSISLLPPASSTDSPMIQATR</sequence>
<reference evidence="2" key="1">
    <citation type="submission" date="2020-11" db="EMBL/GenBank/DDBJ databases">
        <authorList>
            <consortium name="DOE Joint Genome Institute"/>
            <person name="Ahrendt S."/>
            <person name="Riley R."/>
            <person name="Andreopoulos W."/>
            <person name="LaButti K."/>
            <person name="Pangilinan J."/>
            <person name="Ruiz-duenas F.J."/>
            <person name="Barrasa J.M."/>
            <person name="Sanchez-Garcia M."/>
            <person name="Camarero S."/>
            <person name="Miyauchi S."/>
            <person name="Serrano A."/>
            <person name="Linde D."/>
            <person name="Babiker R."/>
            <person name="Drula E."/>
            <person name="Ayuso-Fernandez I."/>
            <person name="Pacheco R."/>
            <person name="Padilla G."/>
            <person name="Ferreira P."/>
            <person name="Barriuso J."/>
            <person name="Kellner H."/>
            <person name="Castanera R."/>
            <person name="Alfaro M."/>
            <person name="Ramirez L."/>
            <person name="Pisabarro A.G."/>
            <person name="Kuo A."/>
            <person name="Tritt A."/>
            <person name="Lipzen A."/>
            <person name="He G."/>
            <person name="Yan M."/>
            <person name="Ng V."/>
            <person name="Cullen D."/>
            <person name="Martin F."/>
            <person name="Rosso M.-N."/>
            <person name="Henrissat B."/>
            <person name="Hibbett D."/>
            <person name="Martinez A.T."/>
            <person name="Grigoriev I.V."/>
        </authorList>
    </citation>
    <scope>NUCLEOTIDE SEQUENCE</scope>
    <source>
        <strain evidence="2">AH 44721</strain>
    </source>
</reference>
<proteinExistence type="predicted"/>
<protein>
    <submittedName>
        <fullName evidence="2">Uncharacterized protein</fullName>
    </submittedName>
</protein>
<evidence type="ECO:0000313" key="3">
    <source>
        <dbReference type="Proteomes" id="UP000724874"/>
    </source>
</evidence>
<name>A0A9P5NCV0_GYMJU</name>
<evidence type="ECO:0000313" key="2">
    <source>
        <dbReference type="EMBL" id="KAF8880088.1"/>
    </source>
</evidence>
<dbReference type="OrthoDB" id="3173036at2759"/>
<keyword evidence="3" id="KW-1185">Reference proteome</keyword>
<accession>A0A9P5NCV0</accession>
<organism evidence="2 3">
    <name type="scientific">Gymnopilus junonius</name>
    <name type="common">Spectacular rustgill mushroom</name>
    <name type="synonym">Gymnopilus spectabilis subsp. junonius</name>
    <dbReference type="NCBI Taxonomy" id="109634"/>
    <lineage>
        <taxon>Eukaryota</taxon>
        <taxon>Fungi</taxon>
        <taxon>Dikarya</taxon>
        <taxon>Basidiomycota</taxon>
        <taxon>Agaricomycotina</taxon>
        <taxon>Agaricomycetes</taxon>
        <taxon>Agaricomycetidae</taxon>
        <taxon>Agaricales</taxon>
        <taxon>Agaricineae</taxon>
        <taxon>Hymenogastraceae</taxon>
        <taxon>Gymnopilus</taxon>
    </lineage>
</organism>
<dbReference type="EMBL" id="JADNYJ010000143">
    <property type="protein sequence ID" value="KAF8880088.1"/>
    <property type="molecule type" value="Genomic_DNA"/>
</dbReference>